<evidence type="ECO:0000313" key="10">
    <source>
        <dbReference type="Proteomes" id="UP000694846"/>
    </source>
</evidence>
<evidence type="ECO:0000256" key="3">
    <source>
        <dbReference type="ARBA" id="ARBA00022801"/>
    </source>
</evidence>
<comment type="similarity">
    <text evidence="1">Belongs to the AB hydrolase superfamily. Lipase family.</text>
</comment>
<reference evidence="11" key="2">
    <citation type="submission" date="2025-04" db="UniProtKB">
        <authorList>
            <consortium name="RefSeq"/>
        </authorList>
    </citation>
    <scope>IDENTIFICATION</scope>
    <source>
        <tissue evidence="11">Whole body</tissue>
    </source>
</reference>
<evidence type="ECO:0000256" key="1">
    <source>
        <dbReference type="ARBA" id="ARBA00010701"/>
    </source>
</evidence>
<dbReference type="InterPro" id="IPR006693">
    <property type="entry name" value="AB_hydrolase_lipase"/>
</dbReference>
<dbReference type="Gene3D" id="3.40.50.1820">
    <property type="entry name" value="alpha/beta hydrolase"/>
    <property type="match status" value="1"/>
</dbReference>
<evidence type="ECO:0000256" key="2">
    <source>
        <dbReference type="ARBA" id="ARBA00022729"/>
    </source>
</evidence>
<dbReference type="SUPFAM" id="SSF53474">
    <property type="entry name" value="alpha/beta-Hydrolases"/>
    <property type="match status" value="1"/>
</dbReference>
<keyword evidence="2 7" id="KW-0732">Signal</keyword>
<keyword evidence="4" id="KW-0442">Lipid degradation</keyword>
<organism evidence="9">
    <name type="scientific">Sipha flava</name>
    <name type="common">yellow sugarcane aphid</name>
    <dbReference type="NCBI Taxonomy" id="143950"/>
    <lineage>
        <taxon>Eukaryota</taxon>
        <taxon>Metazoa</taxon>
        <taxon>Ecdysozoa</taxon>
        <taxon>Arthropoda</taxon>
        <taxon>Hexapoda</taxon>
        <taxon>Insecta</taxon>
        <taxon>Pterygota</taxon>
        <taxon>Neoptera</taxon>
        <taxon>Paraneoptera</taxon>
        <taxon>Hemiptera</taxon>
        <taxon>Sternorrhyncha</taxon>
        <taxon>Aphidomorpha</taxon>
        <taxon>Aphidoidea</taxon>
        <taxon>Aphididae</taxon>
        <taxon>Sipha</taxon>
    </lineage>
</organism>
<accession>A0A2S2Q394</accession>
<evidence type="ECO:0000256" key="4">
    <source>
        <dbReference type="ARBA" id="ARBA00022963"/>
    </source>
</evidence>
<dbReference type="AlphaFoldDB" id="A0A2S2Q394"/>
<keyword evidence="3" id="KW-0378">Hydrolase</keyword>
<protein>
    <submittedName>
        <fullName evidence="9 11">Lipase 3</fullName>
    </submittedName>
</protein>
<sequence length="521" mass="58926">MRHLLVAAFVAALLQLSAGDRHSVFAGRGHQWRQTGGGEGSSALPRRLWLQHAAGPSSAARGGSRHHIGEHVIARRQHHFLTPIMSPVMGQWKSLHDKLETQSEWPGTAKYADETSLSATTDDYIKQEGYPIERHTVITTDGYNLTLHRIPYSKNEDPAAVTRKPVVLVQHGILCSSTDWVIAGQNNSLAFVLSDAGYDVWLTNSRGNTYSRNHIFLDPAKEPQKFWDFSWHEMGTIDLPNTIDYILDKTGEPDLSYVGHSMGTAIFFVLCSERPEYQEKIRSMAAMAPIAYLNHVKSPIMTFLSSIADPLAWLCNSLGYYEFRPNGKILLFAGKKFCEANSLFEGVCENMLFLYAGYDSKRLIKSILPIILAHTPAGASARQLTHFAQLMKRNQWFGQYNYNKQKNMEVYGQPDPPAYELSGITVPTALYHAENDWLSTMKDVNVLAQRLPNVVENKVMPYPEFNHLDFLWASDIKNIVYDDLIVFMKKYERKYVNEVPQPSAEVDKNVVHNDFIELNTA</sequence>
<keyword evidence="5" id="KW-0443">Lipid metabolism</keyword>
<dbReference type="PANTHER" id="PTHR11005">
    <property type="entry name" value="LYSOSOMAL ACID LIPASE-RELATED"/>
    <property type="match status" value="1"/>
</dbReference>
<evidence type="ECO:0000256" key="6">
    <source>
        <dbReference type="ARBA" id="ARBA00023180"/>
    </source>
</evidence>
<dbReference type="RefSeq" id="XP_025420148.1">
    <property type="nucleotide sequence ID" value="XM_025564363.1"/>
</dbReference>
<evidence type="ECO:0000259" key="8">
    <source>
        <dbReference type="Pfam" id="PF04083"/>
    </source>
</evidence>
<keyword evidence="6" id="KW-0325">Glycoprotein</keyword>
<evidence type="ECO:0000256" key="5">
    <source>
        <dbReference type="ARBA" id="ARBA00023098"/>
    </source>
</evidence>
<dbReference type="EMBL" id="GGMS01002953">
    <property type="protein sequence ID" value="MBY72156.1"/>
    <property type="molecule type" value="Transcribed_RNA"/>
</dbReference>
<keyword evidence="10" id="KW-1185">Reference proteome</keyword>
<evidence type="ECO:0000313" key="11">
    <source>
        <dbReference type="RefSeq" id="XP_025420148.1"/>
    </source>
</evidence>
<proteinExistence type="inferred from homology"/>
<dbReference type="InterPro" id="IPR029058">
    <property type="entry name" value="AB_hydrolase_fold"/>
</dbReference>
<dbReference type="Proteomes" id="UP000694846">
    <property type="component" value="Unplaced"/>
</dbReference>
<dbReference type="GO" id="GO:0016787">
    <property type="term" value="F:hydrolase activity"/>
    <property type="evidence" value="ECO:0007669"/>
    <property type="project" value="UniProtKB-KW"/>
</dbReference>
<evidence type="ECO:0000256" key="7">
    <source>
        <dbReference type="SAM" id="SignalP"/>
    </source>
</evidence>
<dbReference type="FunFam" id="3.40.50.1820:FF:000021">
    <property type="entry name" value="Lipase"/>
    <property type="match status" value="1"/>
</dbReference>
<dbReference type="Pfam" id="PF04083">
    <property type="entry name" value="Abhydro_lipase"/>
    <property type="match status" value="1"/>
</dbReference>
<dbReference type="GO" id="GO:0016042">
    <property type="term" value="P:lipid catabolic process"/>
    <property type="evidence" value="ECO:0007669"/>
    <property type="project" value="UniProtKB-KW"/>
</dbReference>
<evidence type="ECO:0000313" key="9">
    <source>
        <dbReference type="EMBL" id="MBY72156.1"/>
    </source>
</evidence>
<feature type="signal peptide" evidence="7">
    <location>
        <begin position="1"/>
        <end position="19"/>
    </location>
</feature>
<dbReference type="OrthoDB" id="9974421at2759"/>
<feature type="chain" id="PRO_5044579010" evidence="7">
    <location>
        <begin position="20"/>
        <end position="521"/>
    </location>
</feature>
<feature type="domain" description="Partial AB-hydrolase lipase" evidence="8">
    <location>
        <begin position="122"/>
        <end position="183"/>
    </location>
</feature>
<gene>
    <name evidence="9" type="primary">Lip3_0</name>
    <name evidence="11" type="synonym">LOC112690359</name>
    <name evidence="9" type="ORF">g.16172</name>
</gene>
<name>A0A2S2Q394_9HEMI</name>
<reference evidence="9" key="1">
    <citation type="submission" date="2018-04" db="EMBL/GenBank/DDBJ databases">
        <title>Transcriptome assembly of Sipha flava.</title>
        <authorList>
            <person name="Scully E.D."/>
            <person name="Geib S.M."/>
            <person name="Palmer N.A."/>
            <person name="Koch K."/>
            <person name="Bradshaw J."/>
            <person name="Heng-Moss T."/>
            <person name="Sarath G."/>
        </authorList>
    </citation>
    <scope>NUCLEOTIDE SEQUENCE</scope>
</reference>